<feature type="transmembrane region" description="Helical" evidence="2">
    <location>
        <begin position="122"/>
        <end position="144"/>
    </location>
</feature>
<gene>
    <name evidence="3" type="primary">tutl_2</name>
    <name evidence="3" type="ORF">CEXT_368571</name>
</gene>
<comment type="caution">
    <text evidence="3">The sequence shown here is derived from an EMBL/GenBank/DDBJ whole genome shotgun (WGS) entry which is preliminary data.</text>
</comment>
<evidence type="ECO:0000313" key="3">
    <source>
        <dbReference type="EMBL" id="GIY31900.1"/>
    </source>
</evidence>
<reference evidence="3 4" key="1">
    <citation type="submission" date="2021-06" db="EMBL/GenBank/DDBJ databases">
        <title>Caerostris extrusa draft genome.</title>
        <authorList>
            <person name="Kono N."/>
            <person name="Arakawa K."/>
        </authorList>
    </citation>
    <scope>NUCLEOTIDE SEQUENCE [LARGE SCALE GENOMIC DNA]</scope>
</reference>
<proteinExistence type="predicted"/>
<dbReference type="AlphaFoldDB" id="A0AAV4SDZ6"/>
<sequence>MELFSEMDGPLINNRRLATPSRTSVTSGSSGHGSKAASLAHSSLQGELDVNNRSGSSSGFVSRNHSAAFHSASLTPNGVPHHNGGSSVFEADSPHSEPALPIVDSYMRPRNRTASATVTCEMVGASVVLVTVNFAVACILLDLINMKILRHDVLL</sequence>
<keyword evidence="2" id="KW-0812">Transmembrane</keyword>
<evidence type="ECO:0000256" key="2">
    <source>
        <dbReference type="SAM" id="Phobius"/>
    </source>
</evidence>
<dbReference type="Proteomes" id="UP001054945">
    <property type="component" value="Unassembled WGS sequence"/>
</dbReference>
<accession>A0AAV4SDZ6</accession>
<keyword evidence="2" id="KW-0472">Membrane</keyword>
<organism evidence="3 4">
    <name type="scientific">Caerostris extrusa</name>
    <name type="common">Bark spider</name>
    <name type="synonym">Caerostris bankana</name>
    <dbReference type="NCBI Taxonomy" id="172846"/>
    <lineage>
        <taxon>Eukaryota</taxon>
        <taxon>Metazoa</taxon>
        <taxon>Ecdysozoa</taxon>
        <taxon>Arthropoda</taxon>
        <taxon>Chelicerata</taxon>
        <taxon>Arachnida</taxon>
        <taxon>Araneae</taxon>
        <taxon>Araneomorphae</taxon>
        <taxon>Entelegynae</taxon>
        <taxon>Araneoidea</taxon>
        <taxon>Araneidae</taxon>
        <taxon>Caerostris</taxon>
    </lineage>
</organism>
<protein>
    <submittedName>
        <fullName evidence="3">Protein turtle</fullName>
    </submittedName>
</protein>
<evidence type="ECO:0000313" key="4">
    <source>
        <dbReference type="Proteomes" id="UP001054945"/>
    </source>
</evidence>
<feature type="region of interest" description="Disordered" evidence="1">
    <location>
        <begin position="1"/>
        <end position="43"/>
    </location>
</feature>
<feature type="compositionally biased region" description="Low complexity" evidence="1">
    <location>
        <begin position="19"/>
        <end position="43"/>
    </location>
</feature>
<name>A0AAV4SDZ6_CAEEX</name>
<dbReference type="EMBL" id="BPLR01009431">
    <property type="protein sequence ID" value="GIY31900.1"/>
    <property type="molecule type" value="Genomic_DNA"/>
</dbReference>
<evidence type="ECO:0000256" key="1">
    <source>
        <dbReference type="SAM" id="MobiDB-lite"/>
    </source>
</evidence>
<keyword evidence="4" id="KW-1185">Reference proteome</keyword>
<keyword evidence="2" id="KW-1133">Transmembrane helix</keyword>